<feature type="transmembrane region" description="Helical" evidence="6">
    <location>
        <begin position="132"/>
        <end position="154"/>
    </location>
</feature>
<keyword evidence="9" id="KW-1185">Reference proteome</keyword>
<protein>
    <submittedName>
        <fullName evidence="8">DedA family protein</fullName>
    </submittedName>
</protein>
<dbReference type="GO" id="GO:0005886">
    <property type="term" value="C:plasma membrane"/>
    <property type="evidence" value="ECO:0007669"/>
    <property type="project" value="UniProtKB-SubCell"/>
</dbReference>
<gene>
    <name evidence="8" type="ORF">CKO25_04210</name>
</gene>
<keyword evidence="5 6" id="KW-0472">Membrane</keyword>
<comment type="subcellular location">
    <subcellularLocation>
        <location evidence="1">Cell membrane</location>
        <topology evidence="1">Multi-pass membrane protein</topology>
    </subcellularLocation>
</comment>
<evidence type="ECO:0000256" key="4">
    <source>
        <dbReference type="ARBA" id="ARBA00022989"/>
    </source>
</evidence>
<dbReference type="PANTHER" id="PTHR42709:SF6">
    <property type="entry name" value="UNDECAPRENYL PHOSPHATE TRANSPORTER A"/>
    <property type="match status" value="1"/>
</dbReference>
<organism evidence="8 9">
    <name type="scientific">Thiocapsa imhoffii</name>
    <dbReference type="NCBI Taxonomy" id="382777"/>
    <lineage>
        <taxon>Bacteria</taxon>
        <taxon>Pseudomonadati</taxon>
        <taxon>Pseudomonadota</taxon>
        <taxon>Gammaproteobacteria</taxon>
        <taxon>Chromatiales</taxon>
        <taxon>Chromatiaceae</taxon>
        <taxon>Thiocapsa</taxon>
    </lineage>
</organism>
<dbReference type="Pfam" id="PF09335">
    <property type="entry name" value="VTT_dom"/>
    <property type="match status" value="1"/>
</dbReference>
<evidence type="ECO:0000256" key="3">
    <source>
        <dbReference type="ARBA" id="ARBA00022692"/>
    </source>
</evidence>
<dbReference type="EMBL" id="NRSD01000003">
    <property type="protein sequence ID" value="MBK1643878.1"/>
    <property type="molecule type" value="Genomic_DNA"/>
</dbReference>
<keyword evidence="2" id="KW-1003">Cell membrane</keyword>
<dbReference type="InterPro" id="IPR051311">
    <property type="entry name" value="DedA_domain"/>
</dbReference>
<keyword evidence="3 6" id="KW-0812">Transmembrane</keyword>
<comment type="caution">
    <text evidence="8">The sequence shown here is derived from an EMBL/GenBank/DDBJ whole genome shotgun (WGS) entry which is preliminary data.</text>
</comment>
<name>A0A9X1B834_9GAMM</name>
<dbReference type="AlphaFoldDB" id="A0A9X1B834"/>
<feature type="transmembrane region" description="Helical" evidence="6">
    <location>
        <begin position="254"/>
        <end position="274"/>
    </location>
</feature>
<feature type="domain" description="VTT" evidence="7">
    <location>
        <begin position="125"/>
        <end position="233"/>
    </location>
</feature>
<accession>A0A9X1B834</accession>
<dbReference type="RefSeq" id="WP_200386688.1">
    <property type="nucleotide sequence ID" value="NZ_NRSD01000003.1"/>
</dbReference>
<dbReference type="Proteomes" id="UP001138802">
    <property type="component" value="Unassembled WGS sequence"/>
</dbReference>
<dbReference type="InterPro" id="IPR032816">
    <property type="entry name" value="VTT_dom"/>
</dbReference>
<evidence type="ECO:0000256" key="1">
    <source>
        <dbReference type="ARBA" id="ARBA00004651"/>
    </source>
</evidence>
<reference evidence="8 9" key="1">
    <citation type="journal article" date="2020" name="Microorganisms">
        <title>Osmotic Adaptation and Compatible Solute Biosynthesis of Phototrophic Bacteria as Revealed from Genome Analyses.</title>
        <authorList>
            <person name="Imhoff J.F."/>
            <person name="Rahn T."/>
            <person name="Kunzel S."/>
            <person name="Keller A."/>
            <person name="Neulinger S.C."/>
        </authorList>
    </citation>
    <scope>NUCLEOTIDE SEQUENCE [LARGE SCALE GENOMIC DNA]</scope>
    <source>
        <strain evidence="8 9">DSM 21303</strain>
    </source>
</reference>
<keyword evidence="4 6" id="KW-1133">Transmembrane helix</keyword>
<evidence type="ECO:0000256" key="2">
    <source>
        <dbReference type="ARBA" id="ARBA00022475"/>
    </source>
</evidence>
<evidence type="ECO:0000313" key="8">
    <source>
        <dbReference type="EMBL" id="MBK1643878.1"/>
    </source>
</evidence>
<evidence type="ECO:0000259" key="7">
    <source>
        <dbReference type="Pfam" id="PF09335"/>
    </source>
</evidence>
<evidence type="ECO:0000256" key="6">
    <source>
        <dbReference type="SAM" id="Phobius"/>
    </source>
</evidence>
<evidence type="ECO:0000256" key="5">
    <source>
        <dbReference type="ARBA" id="ARBA00023136"/>
    </source>
</evidence>
<feature type="transmembrane region" description="Helical" evidence="6">
    <location>
        <begin position="214"/>
        <end position="234"/>
    </location>
</feature>
<proteinExistence type="predicted"/>
<evidence type="ECO:0000313" key="9">
    <source>
        <dbReference type="Proteomes" id="UP001138802"/>
    </source>
</evidence>
<dbReference type="PANTHER" id="PTHR42709">
    <property type="entry name" value="ALKALINE PHOSPHATASE LIKE PROTEIN"/>
    <property type="match status" value="1"/>
</dbReference>
<sequence length="283" mass="31232">MSRYQTDSRRLDARHRFVLVLFLLSSAVFAFALGHSALAQPVEGAAQQPTERHVQEQAELHAGEVKIDVQAHRFASAITKDIEHVEPYLDRYGYWAVFAAVGIEGLGIPAPGQTLLEAGALVSAVPGSRLNISMLLFVTILATTIGQTLGYLIGRSGGRAVLNRLPLSKEGLEKIEHAFHRYGGWLVVFGRFVDGPRQLIGLFSGVLVMSWGRFMLLNVIGAVLWASFWALGVYYLDLHFDVLVTALRHINPWIGWLTVIAGVALLVYLVIALIRQRGQRHST</sequence>